<dbReference type="PANTHER" id="PTHR12842:SF6">
    <property type="entry name" value="FI01459P"/>
    <property type="match status" value="1"/>
</dbReference>
<gene>
    <name evidence="5" type="ORF">DIABBA_LOCUS728</name>
</gene>
<feature type="compositionally biased region" description="Basic and acidic residues" evidence="4">
    <location>
        <begin position="218"/>
        <end position="235"/>
    </location>
</feature>
<evidence type="ECO:0008006" key="7">
    <source>
        <dbReference type="Google" id="ProtNLM"/>
    </source>
</evidence>
<comment type="similarity">
    <text evidence="1">Belongs to the FAM114 family.</text>
</comment>
<dbReference type="EMBL" id="OU898276">
    <property type="protein sequence ID" value="CAG9826628.1"/>
    <property type="molecule type" value="Genomic_DNA"/>
</dbReference>
<accession>A0A9N9X6H8</accession>
<sequence length="661" mass="74942">MDTSDSECFESADEEIYPEDHETYKKCEVLSETQKDLYNLNLVDSATKLKEQQKCDATDTLNNELNANLKPTQQQSCKTDCTQSKAESNEQINEKITERKKLENVDLQSDVENNSKNENTCNSTQIKIDTVIMDKKTIKTVNNESEHQLSVTRNKGISDLSHNVDINNLKKETPNINLDNSNKDNIEEELQKISDSEENMWENDDWEPVSYEKDIKVPNKHQQHELPESKSKENMEDNVEENMWDNDDWESFEKVEPQKLEQPSEPSWSGWGNWGGVSSIFTTATQGVTTLTNQVSQGLTSVLETSMGIPDPKQLAKLDREKESMIEQHEDESTNNTNLGFGFGNLSNLVSGVSHITKFVENTGNKVITGGLDTLETIGKKTMEVLQEGDPGLKNKRALLKLEKEKPILSQVLREAKEKAERENQVLQEKHSKKKMNYETLFDDYHGLVHLEALEMLSKQCDIKLQTLSESCSGTEFQELQETMDQIKELCEIPDEDDEDTPTFEDIKEKIQVAVKDINVSITYDKLVSIWEETEVWLNNLKLDFCDENEIHQEALQVLAQLTAITVEQFHKCGELLLIKEHRSTADEADSLVQLTMTLTSLIGLVAGKFSEKLNMKSSQSGNKESINSLITNVFFEAGNSSSYIQDAFQLLISVLQVGAV</sequence>
<keyword evidence="3" id="KW-0175">Coiled coil</keyword>
<evidence type="ECO:0000256" key="4">
    <source>
        <dbReference type="SAM" id="MobiDB-lite"/>
    </source>
</evidence>
<evidence type="ECO:0000313" key="6">
    <source>
        <dbReference type="Proteomes" id="UP001153709"/>
    </source>
</evidence>
<feature type="coiled-coil region" evidence="3">
    <location>
        <begin position="399"/>
        <end position="437"/>
    </location>
</feature>
<feature type="region of interest" description="Disordered" evidence="4">
    <location>
        <begin position="218"/>
        <end position="237"/>
    </location>
</feature>
<organism evidence="5 6">
    <name type="scientific">Diabrotica balteata</name>
    <name type="common">Banded cucumber beetle</name>
    <dbReference type="NCBI Taxonomy" id="107213"/>
    <lineage>
        <taxon>Eukaryota</taxon>
        <taxon>Metazoa</taxon>
        <taxon>Ecdysozoa</taxon>
        <taxon>Arthropoda</taxon>
        <taxon>Hexapoda</taxon>
        <taxon>Insecta</taxon>
        <taxon>Pterygota</taxon>
        <taxon>Neoptera</taxon>
        <taxon>Endopterygota</taxon>
        <taxon>Coleoptera</taxon>
        <taxon>Polyphaga</taxon>
        <taxon>Cucujiformia</taxon>
        <taxon>Chrysomeloidea</taxon>
        <taxon>Chrysomelidae</taxon>
        <taxon>Galerucinae</taxon>
        <taxon>Diabroticina</taxon>
        <taxon>Diabroticites</taxon>
        <taxon>Diabrotica</taxon>
    </lineage>
</organism>
<dbReference type="OrthoDB" id="5597648at2759"/>
<proteinExistence type="inferred from homology"/>
<dbReference type="Proteomes" id="UP001153709">
    <property type="component" value="Chromosome 1"/>
</dbReference>
<dbReference type="Pfam" id="PF05334">
    <property type="entry name" value="DUF719"/>
    <property type="match status" value="1"/>
</dbReference>
<evidence type="ECO:0000256" key="3">
    <source>
        <dbReference type="SAM" id="Coils"/>
    </source>
</evidence>
<keyword evidence="2" id="KW-0597">Phosphoprotein</keyword>
<evidence type="ECO:0000256" key="1">
    <source>
        <dbReference type="ARBA" id="ARBA00006903"/>
    </source>
</evidence>
<dbReference type="AlphaFoldDB" id="A0A9N9X6H8"/>
<protein>
    <recommendedName>
        <fullName evidence="7">Protein FAM114A2</fullName>
    </recommendedName>
</protein>
<name>A0A9N9X6H8_DIABA</name>
<evidence type="ECO:0000313" key="5">
    <source>
        <dbReference type="EMBL" id="CAG9826628.1"/>
    </source>
</evidence>
<reference evidence="5" key="1">
    <citation type="submission" date="2022-01" db="EMBL/GenBank/DDBJ databases">
        <authorList>
            <person name="King R."/>
        </authorList>
    </citation>
    <scope>NUCLEOTIDE SEQUENCE</scope>
</reference>
<keyword evidence="6" id="KW-1185">Reference proteome</keyword>
<evidence type="ECO:0000256" key="2">
    <source>
        <dbReference type="ARBA" id="ARBA00022553"/>
    </source>
</evidence>
<dbReference type="InterPro" id="IPR007998">
    <property type="entry name" value="DUF719"/>
</dbReference>
<dbReference type="PANTHER" id="PTHR12842">
    <property type="entry name" value="FI01459P"/>
    <property type="match status" value="1"/>
</dbReference>